<keyword evidence="4 5" id="KW-0326">Glycosidase</keyword>
<dbReference type="InterPro" id="IPR013785">
    <property type="entry name" value="Aldolase_TIM"/>
</dbReference>
<dbReference type="EMBL" id="QUNO01000003">
    <property type="protein sequence ID" value="REH51755.1"/>
    <property type="molecule type" value="Genomic_DNA"/>
</dbReference>
<dbReference type="Proteomes" id="UP000256269">
    <property type="component" value="Unassembled WGS sequence"/>
</dbReference>
<dbReference type="InterPro" id="IPR002241">
    <property type="entry name" value="Glyco_hydro_27"/>
</dbReference>
<keyword evidence="5" id="KW-1015">Disulfide bond</keyword>
<dbReference type="SUPFAM" id="SSF51445">
    <property type="entry name" value="(Trans)glycosidases"/>
    <property type="match status" value="1"/>
</dbReference>
<dbReference type="GO" id="GO:0005975">
    <property type="term" value="P:carbohydrate metabolic process"/>
    <property type="evidence" value="ECO:0007669"/>
    <property type="project" value="InterPro"/>
</dbReference>
<dbReference type="InterPro" id="IPR013780">
    <property type="entry name" value="Glyco_hydro_b"/>
</dbReference>
<comment type="similarity">
    <text evidence="1 5">Belongs to the glycosyl hydrolase 27 family.</text>
</comment>
<dbReference type="CDD" id="cd14792">
    <property type="entry name" value="GH27"/>
    <property type="match status" value="1"/>
</dbReference>
<keyword evidence="2 6" id="KW-0732">Signal</keyword>
<feature type="signal peptide" evidence="6">
    <location>
        <begin position="1"/>
        <end position="26"/>
    </location>
</feature>
<dbReference type="Pfam" id="PF16499">
    <property type="entry name" value="Melibiase_2"/>
    <property type="match status" value="2"/>
</dbReference>
<dbReference type="Gene3D" id="2.60.40.1180">
    <property type="entry name" value="Golgi alpha-mannosidase II"/>
    <property type="match status" value="1"/>
</dbReference>
<name>A0A3E0I0M2_9PSEU</name>
<comment type="caution">
    <text evidence="8">The sequence shown here is derived from an EMBL/GenBank/DDBJ whole genome shotgun (WGS) entry which is preliminary data.</text>
</comment>
<dbReference type="InterPro" id="IPR017853">
    <property type="entry name" value="GH"/>
</dbReference>
<dbReference type="PRINTS" id="PR00740">
    <property type="entry name" value="GLHYDRLASE27"/>
</dbReference>
<dbReference type="InterPro" id="IPR041233">
    <property type="entry name" value="Melibiase_C"/>
</dbReference>
<accession>A0A3E0I0M2</accession>
<dbReference type="AlphaFoldDB" id="A0A3E0I0M2"/>
<evidence type="ECO:0000256" key="1">
    <source>
        <dbReference type="ARBA" id="ARBA00009743"/>
    </source>
</evidence>
<organism evidence="8 9">
    <name type="scientific">Kutzneria buriramensis</name>
    <dbReference type="NCBI Taxonomy" id="1045776"/>
    <lineage>
        <taxon>Bacteria</taxon>
        <taxon>Bacillati</taxon>
        <taxon>Actinomycetota</taxon>
        <taxon>Actinomycetes</taxon>
        <taxon>Pseudonocardiales</taxon>
        <taxon>Pseudonocardiaceae</taxon>
        <taxon>Kutzneria</taxon>
    </lineage>
</organism>
<keyword evidence="9" id="KW-1185">Reference proteome</keyword>
<dbReference type="PANTHER" id="PTHR11452">
    <property type="entry name" value="ALPHA-GALACTOSIDASE/ALPHA-N-ACETYLGALACTOSAMINIDASE"/>
    <property type="match status" value="1"/>
</dbReference>
<dbReference type="SUPFAM" id="SSF51011">
    <property type="entry name" value="Glycosyl hydrolase domain"/>
    <property type="match status" value="1"/>
</dbReference>
<dbReference type="PANTHER" id="PTHR11452:SF75">
    <property type="entry name" value="ALPHA-GALACTOSIDASE MEL1"/>
    <property type="match status" value="1"/>
</dbReference>
<reference evidence="8 9" key="1">
    <citation type="submission" date="2018-08" db="EMBL/GenBank/DDBJ databases">
        <title>Genomic Encyclopedia of Archaeal and Bacterial Type Strains, Phase II (KMG-II): from individual species to whole genera.</title>
        <authorList>
            <person name="Goeker M."/>
        </authorList>
    </citation>
    <scope>NUCLEOTIDE SEQUENCE [LARGE SCALE GENOMIC DNA]</scope>
    <source>
        <strain evidence="8 9">DSM 45791</strain>
    </source>
</reference>
<evidence type="ECO:0000313" key="8">
    <source>
        <dbReference type="EMBL" id="REH51755.1"/>
    </source>
</evidence>
<evidence type="ECO:0000256" key="2">
    <source>
        <dbReference type="ARBA" id="ARBA00022729"/>
    </source>
</evidence>
<comment type="catalytic activity">
    <reaction evidence="5">
        <text>Hydrolysis of terminal, non-reducing alpha-D-galactose residues in alpha-D-galactosides, including galactose oligosaccharides, galactomannans and galactolipids.</text>
        <dbReference type="EC" id="3.2.1.22"/>
    </reaction>
</comment>
<dbReference type="GO" id="GO:0004557">
    <property type="term" value="F:alpha-galactosidase activity"/>
    <property type="evidence" value="ECO:0007669"/>
    <property type="project" value="UniProtKB-EC"/>
</dbReference>
<dbReference type="Gene3D" id="3.20.20.70">
    <property type="entry name" value="Aldolase class I"/>
    <property type="match status" value="1"/>
</dbReference>
<sequence length="441" mass="47037">MRRFGLPIVVLAVLGSVVATTPVANAENNGLAAKPPMGWSSWSFIRKAPTAAKIDAQADAIKSSGLAQHGFQYVNLDDFWMKCDSNGPTVDGNGRWVADTGKFPGGIKAVADHVHADGLKFGLYVTPGIAANAVKNNSPIAGTSFHAQDIAVTSTQEKNYNCKHMYGIDYSKPGAQAFIDSWAKQFADWGVDYLKIDGVGSPDIPDVKAWSQALRNSGRPIHFELSNNLSIADATTWQQYANGWRTQGDVECYCGTGGASFPLTDWKHVSARFDTASNWQQYAGPGGWNDLDSLEIGNGDNTGLTSDQRRSHLTLWAMASAPLLLGTDLTAIDATDKAMLTNDSVLSVDQDAIAAKRIVKSGNNQVWVKKEPSGAYVVALFNTGTSGNATITVTWSQVGITTGSVAVTDLWAQKAKGTVSGSYSATLRPGETRLIRAVPTS</sequence>
<evidence type="ECO:0000259" key="7">
    <source>
        <dbReference type="Pfam" id="PF17801"/>
    </source>
</evidence>
<protein>
    <recommendedName>
        <fullName evidence="5">Alpha-galactosidase</fullName>
        <ecNumber evidence="5">3.2.1.22</ecNumber>
    </recommendedName>
    <alternativeName>
        <fullName evidence="5">Melibiase</fullName>
    </alternativeName>
</protein>
<keyword evidence="3 5" id="KW-0378">Hydrolase</keyword>
<evidence type="ECO:0000256" key="5">
    <source>
        <dbReference type="RuleBase" id="RU361168"/>
    </source>
</evidence>
<evidence type="ECO:0000256" key="3">
    <source>
        <dbReference type="ARBA" id="ARBA00022801"/>
    </source>
</evidence>
<evidence type="ECO:0000313" key="9">
    <source>
        <dbReference type="Proteomes" id="UP000256269"/>
    </source>
</evidence>
<dbReference type="EC" id="3.2.1.22" evidence="5"/>
<evidence type="ECO:0000256" key="4">
    <source>
        <dbReference type="ARBA" id="ARBA00023295"/>
    </source>
</evidence>
<dbReference type="Pfam" id="PF17801">
    <property type="entry name" value="Melibiase_C"/>
    <property type="match status" value="1"/>
</dbReference>
<gene>
    <name evidence="8" type="ORF">BCF44_103204</name>
</gene>
<proteinExistence type="inferred from homology"/>
<evidence type="ECO:0000256" key="6">
    <source>
        <dbReference type="SAM" id="SignalP"/>
    </source>
</evidence>
<feature type="chain" id="PRO_5017809342" description="Alpha-galactosidase" evidence="6">
    <location>
        <begin position="27"/>
        <end position="441"/>
    </location>
</feature>
<feature type="domain" description="Alpha galactosidase C-terminal" evidence="7">
    <location>
        <begin position="362"/>
        <end position="436"/>
    </location>
</feature>